<gene>
    <name evidence="6" type="ORF">Tfer_3100</name>
</gene>
<accession>A0A0L6VYR1</accession>
<feature type="transmembrane region" description="Helical" evidence="5">
    <location>
        <begin position="212"/>
        <end position="232"/>
    </location>
</feature>
<dbReference type="Pfam" id="PF04172">
    <property type="entry name" value="LrgB"/>
    <property type="match status" value="1"/>
</dbReference>
<dbReference type="RefSeq" id="WP_013120479.1">
    <property type="nucleotide sequence ID" value="NZ_LGTE01000034.1"/>
</dbReference>
<keyword evidence="3 5" id="KW-1133">Transmembrane helix</keyword>
<keyword evidence="7" id="KW-1185">Reference proteome</keyword>
<evidence type="ECO:0000313" key="7">
    <source>
        <dbReference type="Proteomes" id="UP000037175"/>
    </source>
</evidence>
<dbReference type="PATRIC" id="fig|281456.6.peg.3250"/>
<keyword evidence="2 5" id="KW-0812">Transmembrane</keyword>
<dbReference type="AlphaFoldDB" id="A0A0L6VYR1"/>
<organism evidence="6 7">
    <name type="scientific">Thermincola ferriacetica</name>
    <dbReference type="NCBI Taxonomy" id="281456"/>
    <lineage>
        <taxon>Bacteria</taxon>
        <taxon>Bacillati</taxon>
        <taxon>Bacillota</taxon>
        <taxon>Clostridia</taxon>
        <taxon>Eubacteriales</taxon>
        <taxon>Thermincolaceae</taxon>
        <taxon>Thermincola</taxon>
    </lineage>
</organism>
<proteinExistence type="predicted"/>
<dbReference type="InterPro" id="IPR007300">
    <property type="entry name" value="CidB/LrgB"/>
</dbReference>
<name>A0A0L6VYR1_9FIRM</name>
<keyword evidence="4 5" id="KW-0472">Membrane</keyword>
<evidence type="ECO:0000256" key="3">
    <source>
        <dbReference type="ARBA" id="ARBA00022989"/>
    </source>
</evidence>
<dbReference type="Proteomes" id="UP000037175">
    <property type="component" value="Unassembled WGS sequence"/>
</dbReference>
<evidence type="ECO:0000256" key="5">
    <source>
        <dbReference type="SAM" id="Phobius"/>
    </source>
</evidence>
<dbReference type="EMBL" id="LGTE01000034">
    <property type="protein sequence ID" value="KNZ68361.1"/>
    <property type="molecule type" value="Genomic_DNA"/>
</dbReference>
<reference evidence="7" key="1">
    <citation type="submission" date="2015-07" db="EMBL/GenBank/DDBJ databases">
        <title>Complete Genome of Thermincola ferriacetica strain Z-0001T.</title>
        <authorList>
            <person name="Lusk B."/>
            <person name="Badalamenti J.P."/>
            <person name="Parameswaran P."/>
            <person name="Bond D.R."/>
            <person name="Torres C.I."/>
        </authorList>
    </citation>
    <scope>NUCLEOTIDE SEQUENCE [LARGE SCALE GENOMIC DNA]</scope>
    <source>
        <strain evidence="7">Z-0001</strain>
    </source>
</reference>
<sequence length="233" mass="24606">MTLIKEMLKEPVFQVALTLAVFVPVNRLYRKVHFFLFNPLILASVIVMLVIHFAGINYDTYNQGGRIITFFLGPATVALGVPLYKQIPVIRENFRPIMLGVFTGAVTAAFSTVYLAKLLGVSKYVITSIAAKSTTMPIAIGITEKLHGNTSVIVFAVAVTGIFGGAVGAEVMKLARVKSRVATGIGIGTASHAGGTSRAVQIGEVEGSMSGAAIVLTGIVTAIIAPFIVKLLI</sequence>
<dbReference type="PANTHER" id="PTHR30249">
    <property type="entry name" value="PUTATIVE SEROTONIN TRANSPORTER"/>
    <property type="match status" value="1"/>
</dbReference>
<evidence type="ECO:0000256" key="1">
    <source>
        <dbReference type="ARBA" id="ARBA00004141"/>
    </source>
</evidence>
<feature type="transmembrane region" description="Helical" evidence="5">
    <location>
        <begin position="152"/>
        <end position="169"/>
    </location>
</feature>
<evidence type="ECO:0000256" key="2">
    <source>
        <dbReference type="ARBA" id="ARBA00022692"/>
    </source>
</evidence>
<protein>
    <submittedName>
        <fullName evidence="6">LrgB family protein</fullName>
    </submittedName>
</protein>
<dbReference type="GO" id="GO:0016020">
    <property type="term" value="C:membrane"/>
    <property type="evidence" value="ECO:0007669"/>
    <property type="project" value="UniProtKB-SubCell"/>
</dbReference>
<feature type="transmembrane region" description="Helical" evidence="5">
    <location>
        <begin position="36"/>
        <end position="55"/>
    </location>
</feature>
<evidence type="ECO:0000313" key="6">
    <source>
        <dbReference type="EMBL" id="KNZ68361.1"/>
    </source>
</evidence>
<feature type="transmembrane region" description="Helical" evidence="5">
    <location>
        <begin position="67"/>
        <end position="84"/>
    </location>
</feature>
<evidence type="ECO:0000256" key="4">
    <source>
        <dbReference type="ARBA" id="ARBA00023136"/>
    </source>
</evidence>
<comment type="caution">
    <text evidence="6">The sequence shown here is derived from an EMBL/GenBank/DDBJ whole genome shotgun (WGS) entry which is preliminary data.</text>
</comment>
<dbReference type="PANTHER" id="PTHR30249:SF0">
    <property type="entry name" value="PLASTIDAL GLYCOLATE_GLYCERATE TRANSLOCATOR 1, CHLOROPLASTIC"/>
    <property type="match status" value="1"/>
</dbReference>
<feature type="transmembrane region" description="Helical" evidence="5">
    <location>
        <begin position="96"/>
        <end position="116"/>
    </location>
</feature>
<comment type="subcellular location">
    <subcellularLocation>
        <location evidence="1">Membrane</location>
        <topology evidence="1">Multi-pass membrane protein</topology>
    </subcellularLocation>
</comment>